<name>A0A0F0CNT5_9BACT</name>
<organism evidence="1 2">
    <name type="scientific">Candidatus Omnitrophus magneticus</name>
    <dbReference type="NCBI Taxonomy" id="1609969"/>
    <lineage>
        <taxon>Bacteria</taxon>
        <taxon>Pseudomonadati</taxon>
        <taxon>Candidatus Omnitrophota</taxon>
        <taxon>Candidatus Omnitrophus</taxon>
    </lineage>
</organism>
<keyword evidence="2" id="KW-1185">Reference proteome</keyword>
<dbReference type="EMBL" id="JYNY01000231">
    <property type="protein sequence ID" value="KJJ85003.1"/>
    <property type="molecule type" value="Genomic_DNA"/>
</dbReference>
<evidence type="ECO:0000313" key="2">
    <source>
        <dbReference type="Proteomes" id="UP000033428"/>
    </source>
</evidence>
<sequence>MPVFEEMAGKRIAVPDKVATIRTDTKKVLGVVGDGYKVVQNIEAFGFFDTVVGEGQAIYHTAGALGRGERIWMLAKLPKDMVVQREDIVEKYLILTNSHDGTSSLKI</sequence>
<dbReference type="Pfam" id="PF06067">
    <property type="entry name" value="DUF932"/>
    <property type="match status" value="1"/>
</dbReference>
<reference evidence="1 2" key="1">
    <citation type="submission" date="2015-02" db="EMBL/GenBank/DDBJ databases">
        <title>Single-cell genomics of uncultivated deep-branching MTB reveals a conserved set of magnetosome genes.</title>
        <authorList>
            <person name="Kolinko S."/>
            <person name="Richter M."/>
            <person name="Glockner F.O."/>
            <person name="Brachmann A."/>
            <person name="Schuler D."/>
        </authorList>
    </citation>
    <scope>NUCLEOTIDE SEQUENCE [LARGE SCALE GENOMIC DNA]</scope>
    <source>
        <strain evidence="1">SKK-01</strain>
    </source>
</reference>
<proteinExistence type="predicted"/>
<dbReference type="Proteomes" id="UP000033428">
    <property type="component" value="Unassembled WGS sequence"/>
</dbReference>
<evidence type="ECO:0000313" key="1">
    <source>
        <dbReference type="EMBL" id="KJJ85003.1"/>
    </source>
</evidence>
<comment type="caution">
    <text evidence="1">The sequence shown here is derived from an EMBL/GenBank/DDBJ whole genome shotgun (WGS) entry which is preliminary data.</text>
</comment>
<protein>
    <submittedName>
        <fullName evidence="1">Phage/plasmid-like protein</fullName>
    </submittedName>
</protein>
<dbReference type="AlphaFoldDB" id="A0A0F0CNT5"/>
<dbReference type="InterPro" id="IPR026325">
    <property type="entry name" value="DUF932"/>
</dbReference>
<accession>A0A0F0CNT5</accession>
<gene>
    <name evidence="1" type="ORF">OMAG_001142</name>
</gene>